<name>Q2C9R7_OCEGH</name>
<evidence type="ECO:0008006" key="4">
    <source>
        <dbReference type="Google" id="ProtNLM"/>
    </source>
</evidence>
<proteinExistence type="predicted"/>
<keyword evidence="3" id="KW-1185">Reference proteome</keyword>
<evidence type="ECO:0000256" key="1">
    <source>
        <dbReference type="SAM" id="SignalP"/>
    </source>
</evidence>
<sequence length="187" mass="19147">MKALALLALLVAGPAMACDDFPDGVRFCPAAAGVAAAAPADGGLARYQSEDYGVVIEVAPLSATSYADPADMRPILDDYLAARKGFEDGLPVIATDRLWLGDRSAEQVVYRLDEGGVATVVADTLALGDGFGLYVQTIATEPGFSAAHAAFHDRVLAAIALPPARDGEIGLPSDYGPGRALSVEAGG</sequence>
<evidence type="ECO:0000313" key="2">
    <source>
        <dbReference type="EMBL" id="EAR49415.1"/>
    </source>
</evidence>
<reference evidence="2 3" key="1">
    <citation type="journal article" date="2010" name="J. Bacteriol.">
        <title>Genome sequences of Oceanicola granulosus HTCC2516(T) and Oceanicola batsensis HTCC2597(TDelta).</title>
        <authorList>
            <person name="Thrash J.C."/>
            <person name="Cho J.C."/>
            <person name="Vergin K.L."/>
            <person name="Giovannoni S.J."/>
        </authorList>
    </citation>
    <scope>NUCLEOTIDE SEQUENCE [LARGE SCALE GENOMIC DNA]</scope>
    <source>
        <strain evidence="3">ATCC BAA-861 / DSM 15982 / KCTC 12143 / HTCC2516</strain>
    </source>
</reference>
<organism evidence="2 3">
    <name type="scientific">Oceanicola granulosus (strain ATCC BAA-861 / DSM 15982 / KCTC 12143 / HTCC2516)</name>
    <dbReference type="NCBI Taxonomy" id="314256"/>
    <lineage>
        <taxon>Bacteria</taxon>
        <taxon>Pseudomonadati</taxon>
        <taxon>Pseudomonadota</taxon>
        <taxon>Alphaproteobacteria</taxon>
        <taxon>Rhodobacterales</taxon>
        <taxon>Roseobacteraceae</taxon>
        <taxon>Oceanicola</taxon>
    </lineage>
</organism>
<feature type="chain" id="PRO_5004207114" description="DUF1795 domain-containing protein" evidence="1">
    <location>
        <begin position="18"/>
        <end position="187"/>
    </location>
</feature>
<dbReference type="OrthoDB" id="7864770at2"/>
<comment type="caution">
    <text evidence="2">The sequence shown here is derived from an EMBL/GenBank/DDBJ whole genome shotgun (WGS) entry which is preliminary data.</text>
</comment>
<accession>Q2C9R7</accession>
<dbReference type="EMBL" id="AAOT01000073">
    <property type="protein sequence ID" value="EAR49415.1"/>
    <property type="molecule type" value="Genomic_DNA"/>
</dbReference>
<dbReference type="STRING" id="314256.OG2516_03418"/>
<dbReference type="RefSeq" id="WP_007254215.1">
    <property type="nucleotide sequence ID" value="NZ_CH724107.1"/>
</dbReference>
<dbReference type="Proteomes" id="UP000003635">
    <property type="component" value="Unassembled WGS sequence"/>
</dbReference>
<evidence type="ECO:0000313" key="3">
    <source>
        <dbReference type="Proteomes" id="UP000003635"/>
    </source>
</evidence>
<keyword evidence="1" id="KW-0732">Signal</keyword>
<feature type="signal peptide" evidence="1">
    <location>
        <begin position="1"/>
        <end position="17"/>
    </location>
</feature>
<dbReference type="HOGENOM" id="CLU_1446285_0_0_5"/>
<protein>
    <recommendedName>
        <fullName evidence="4">DUF1795 domain-containing protein</fullName>
    </recommendedName>
</protein>
<gene>
    <name evidence="2" type="ORF">OG2516_03418</name>
</gene>
<dbReference type="AlphaFoldDB" id="Q2C9R7"/>